<accession>A0A1L8F4L9</accession>
<dbReference type="InterPro" id="IPR015631">
    <property type="entry name" value="CD2/SLAM_rcpt"/>
</dbReference>
<keyword evidence="2" id="KW-0732">Signal</keyword>
<keyword evidence="4" id="KW-0325">Glycoprotein</keyword>
<dbReference type="Bgee" id="108700354">
    <property type="expression patterns" value="Expressed in liver and 14 other cell types or tissues"/>
</dbReference>
<organism evidence="5 6">
    <name type="scientific">Xenopus laevis</name>
    <name type="common">African clawed frog</name>
    <dbReference type="NCBI Taxonomy" id="8355"/>
    <lineage>
        <taxon>Eukaryota</taxon>
        <taxon>Metazoa</taxon>
        <taxon>Chordata</taxon>
        <taxon>Craniata</taxon>
        <taxon>Vertebrata</taxon>
        <taxon>Euteleostomi</taxon>
        <taxon>Amphibia</taxon>
        <taxon>Batrachia</taxon>
        <taxon>Anura</taxon>
        <taxon>Pipoidea</taxon>
        <taxon>Pipidae</taxon>
        <taxon>Xenopodinae</taxon>
        <taxon>Xenopus</taxon>
        <taxon>Xenopus</taxon>
    </lineage>
</organism>
<evidence type="ECO:0000256" key="4">
    <source>
        <dbReference type="ARBA" id="ARBA00023180"/>
    </source>
</evidence>
<evidence type="ECO:0000256" key="1">
    <source>
        <dbReference type="ARBA" id="ARBA00004370"/>
    </source>
</evidence>
<evidence type="ECO:0000256" key="2">
    <source>
        <dbReference type="ARBA" id="ARBA00022729"/>
    </source>
</evidence>
<dbReference type="KEGG" id="xla:108700354"/>
<dbReference type="PANTHER" id="PTHR12080">
    <property type="entry name" value="SIGNALING LYMPHOCYTIC ACTIVATION MOLECULE"/>
    <property type="match status" value="1"/>
</dbReference>
<proteinExistence type="predicted"/>
<evidence type="ECO:0000256" key="3">
    <source>
        <dbReference type="ARBA" id="ARBA00023136"/>
    </source>
</evidence>
<dbReference type="AlphaFoldDB" id="A0A1L8F4L9"/>
<dbReference type="Proteomes" id="UP000186698">
    <property type="component" value="Chromosome 8S"/>
</dbReference>
<dbReference type="PANTHER" id="PTHR12080:SF121">
    <property type="entry name" value="IG-LIKE DOMAIN-CONTAINING PROTEIN-RELATED"/>
    <property type="match status" value="1"/>
</dbReference>
<dbReference type="PaxDb" id="8355-A0A1L8F4L9"/>
<evidence type="ECO:0000313" key="6">
    <source>
        <dbReference type="RefSeq" id="XP_018088956.1"/>
    </source>
</evidence>
<keyword evidence="3" id="KW-0472">Membrane</keyword>
<comment type="subcellular location">
    <subcellularLocation>
        <location evidence="1">Membrane</location>
    </subcellularLocation>
</comment>
<gene>
    <name evidence="6" type="primary">LOC108700354</name>
</gene>
<dbReference type="OrthoDB" id="9539590at2759"/>
<dbReference type="OMA" id="WRTEVAN"/>
<dbReference type="RefSeq" id="XP_018088956.1">
    <property type="nucleotide sequence ID" value="XM_018233467.2"/>
</dbReference>
<name>A0A1L8F4L9_XENLA</name>
<dbReference type="GO" id="GO:0016020">
    <property type="term" value="C:membrane"/>
    <property type="evidence" value="ECO:0007669"/>
    <property type="project" value="UniProtKB-SubCell"/>
</dbReference>
<dbReference type="InterPro" id="IPR013783">
    <property type="entry name" value="Ig-like_fold"/>
</dbReference>
<dbReference type="Gene3D" id="2.60.40.10">
    <property type="entry name" value="Immunoglobulins"/>
    <property type="match status" value="2"/>
</dbReference>
<reference evidence="6" key="1">
    <citation type="submission" date="2025-08" db="UniProtKB">
        <authorList>
            <consortium name="RefSeq"/>
        </authorList>
    </citation>
    <scope>IDENTIFICATION</scope>
    <source>
        <strain evidence="6">J_2021</strain>
        <tissue evidence="6">Erythrocytes</tissue>
    </source>
</reference>
<dbReference type="GeneID" id="108700354"/>
<evidence type="ECO:0000313" key="5">
    <source>
        <dbReference type="Proteomes" id="UP000186698"/>
    </source>
</evidence>
<protein>
    <submittedName>
        <fullName evidence="6">Carcinoembryonic antigen-related cell adhesion molecule 2</fullName>
    </submittedName>
</protein>
<sequence>MHPLIPQLSLLLISLPLQGTDDPVTKVNKPVNGTVTFRHGFELGAKTLCTVRMSSQGEWREVAEYRDSHFNVTNEQFETRTVFMKSTFKIQSLTVNDSGVYDISCWNAPKPNKMWSVFNLTVYEPVQQPDIKRECQCEYNDCNCTLHCLDPTNSSSIHWTILRDSKPVKNLSQSTIRALLGDTFENIEYVCVLQNPADQKNSSIGFRQLCSASRYSDFLCWCWKYWKRCIYLTVIVLGIILIVALAKKVKEACLKMSRKVCGYFSSWRTEVANEWEQD</sequence>
<keyword evidence="5" id="KW-1185">Reference proteome</keyword>